<name>A0A9N9HUU5_9GLOM</name>
<dbReference type="AlphaFoldDB" id="A0A9N9HUU5"/>
<evidence type="ECO:0000313" key="1">
    <source>
        <dbReference type="EMBL" id="CAG8707130.1"/>
    </source>
</evidence>
<keyword evidence="2" id="KW-1185">Reference proteome</keyword>
<gene>
    <name evidence="1" type="ORF">AMORRO_LOCUS12486</name>
</gene>
<dbReference type="EMBL" id="CAJVPV010018423">
    <property type="protein sequence ID" value="CAG8707130.1"/>
    <property type="molecule type" value="Genomic_DNA"/>
</dbReference>
<dbReference type="Proteomes" id="UP000789342">
    <property type="component" value="Unassembled WGS sequence"/>
</dbReference>
<comment type="caution">
    <text evidence="1">The sequence shown here is derived from an EMBL/GenBank/DDBJ whole genome shotgun (WGS) entry which is preliminary data.</text>
</comment>
<feature type="non-terminal residue" evidence="1">
    <location>
        <position position="81"/>
    </location>
</feature>
<protein>
    <submittedName>
        <fullName evidence="1">7391_t:CDS:1</fullName>
    </submittedName>
</protein>
<accession>A0A9N9HUU5</accession>
<evidence type="ECO:0000313" key="2">
    <source>
        <dbReference type="Proteomes" id="UP000789342"/>
    </source>
</evidence>
<proteinExistence type="predicted"/>
<sequence>MRPSTYICAQPQQAAALNVSRSIYPEEITNSVNANRQASPPPSQQGYLPSSSNIIITAYGSNNVITSSNTIPITSCSSNNT</sequence>
<reference evidence="1" key="1">
    <citation type="submission" date="2021-06" db="EMBL/GenBank/DDBJ databases">
        <authorList>
            <person name="Kallberg Y."/>
            <person name="Tangrot J."/>
            <person name="Rosling A."/>
        </authorList>
    </citation>
    <scope>NUCLEOTIDE SEQUENCE</scope>
    <source>
        <strain evidence="1">CL551</strain>
    </source>
</reference>
<organism evidence="1 2">
    <name type="scientific">Acaulospora morrowiae</name>
    <dbReference type="NCBI Taxonomy" id="94023"/>
    <lineage>
        <taxon>Eukaryota</taxon>
        <taxon>Fungi</taxon>
        <taxon>Fungi incertae sedis</taxon>
        <taxon>Mucoromycota</taxon>
        <taxon>Glomeromycotina</taxon>
        <taxon>Glomeromycetes</taxon>
        <taxon>Diversisporales</taxon>
        <taxon>Acaulosporaceae</taxon>
        <taxon>Acaulospora</taxon>
    </lineage>
</organism>